<organism evidence="2 3">
    <name type="scientific">Eucalyptus globulus</name>
    <name type="common">Tasmanian blue gum</name>
    <dbReference type="NCBI Taxonomy" id="34317"/>
    <lineage>
        <taxon>Eukaryota</taxon>
        <taxon>Viridiplantae</taxon>
        <taxon>Streptophyta</taxon>
        <taxon>Embryophyta</taxon>
        <taxon>Tracheophyta</taxon>
        <taxon>Spermatophyta</taxon>
        <taxon>Magnoliopsida</taxon>
        <taxon>eudicotyledons</taxon>
        <taxon>Gunneridae</taxon>
        <taxon>Pentapetalae</taxon>
        <taxon>rosids</taxon>
        <taxon>malvids</taxon>
        <taxon>Myrtales</taxon>
        <taxon>Myrtaceae</taxon>
        <taxon>Myrtoideae</taxon>
        <taxon>Eucalypteae</taxon>
        <taxon>Eucalyptus</taxon>
    </lineage>
</organism>
<protein>
    <recommendedName>
        <fullName evidence="1">NB-ARC domain-containing protein</fullName>
    </recommendedName>
</protein>
<feature type="domain" description="NB-ARC" evidence="1">
    <location>
        <begin position="9"/>
        <end position="117"/>
    </location>
</feature>
<evidence type="ECO:0000313" key="3">
    <source>
        <dbReference type="Proteomes" id="UP001634007"/>
    </source>
</evidence>
<dbReference type="Proteomes" id="UP001634007">
    <property type="component" value="Unassembled WGS sequence"/>
</dbReference>
<dbReference type="Pfam" id="PF00931">
    <property type="entry name" value="NB-ARC"/>
    <property type="match status" value="1"/>
</dbReference>
<dbReference type="PANTHER" id="PTHR11017">
    <property type="entry name" value="LEUCINE-RICH REPEAT-CONTAINING PROTEIN"/>
    <property type="match status" value="1"/>
</dbReference>
<comment type="caution">
    <text evidence="2">The sequence shown here is derived from an EMBL/GenBank/DDBJ whole genome shotgun (WGS) entry which is preliminary data.</text>
</comment>
<dbReference type="SUPFAM" id="SSF52540">
    <property type="entry name" value="P-loop containing nucleoside triphosphate hydrolases"/>
    <property type="match status" value="1"/>
</dbReference>
<gene>
    <name evidence="2" type="ORF">ACJRO7_000137</name>
</gene>
<proteinExistence type="predicted"/>
<dbReference type="Gene3D" id="3.40.50.300">
    <property type="entry name" value="P-loop containing nucleotide triphosphate hydrolases"/>
    <property type="match status" value="1"/>
</dbReference>
<dbReference type="EMBL" id="JBJKBG010000001">
    <property type="protein sequence ID" value="KAL3752683.1"/>
    <property type="molecule type" value="Genomic_DNA"/>
</dbReference>
<evidence type="ECO:0000259" key="1">
    <source>
        <dbReference type="Pfam" id="PF00931"/>
    </source>
</evidence>
<dbReference type="InterPro" id="IPR027417">
    <property type="entry name" value="P-loop_NTPase"/>
</dbReference>
<keyword evidence="3" id="KW-1185">Reference proteome</keyword>
<reference evidence="2 3" key="1">
    <citation type="submission" date="2024-11" db="EMBL/GenBank/DDBJ databases">
        <title>Chromosome-level genome assembly of Eucalyptus globulus Labill. provides insights into its genome evolution.</title>
        <authorList>
            <person name="Li X."/>
        </authorList>
    </citation>
    <scope>NUCLEOTIDE SEQUENCE [LARGE SCALE GENOMIC DNA]</scope>
    <source>
        <strain evidence="2">CL2024</strain>
        <tissue evidence="2">Fresh tender leaves</tissue>
    </source>
</reference>
<sequence>MDDGVANMRKLLDNEASGFWLAVARGMGGIGKITPVNLIFNQLSSHFGMCSSFSDDIQEKVIKRRRNSQIAENVIVGYCKSSAVTNIDNVDYGEQRIGETLLKRKVPIVLDDVDESEQV</sequence>
<dbReference type="InterPro" id="IPR002182">
    <property type="entry name" value="NB-ARC"/>
</dbReference>
<dbReference type="PANTHER" id="PTHR11017:SF385">
    <property type="entry name" value="DISEASE RESISTANCE PROTEIN (TIR-NBS-LRR CLASS)-RELATED"/>
    <property type="match status" value="1"/>
</dbReference>
<evidence type="ECO:0000313" key="2">
    <source>
        <dbReference type="EMBL" id="KAL3752683.1"/>
    </source>
</evidence>
<accession>A0ABD3LMK0</accession>
<dbReference type="InterPro" id="IPR044974">
    <property type="entry name" value="Disease_R_plants"/>
</dbReference>
<dbReference type="AlphaFoldDB" id="A0ABD3LMK0"/>
<name>A0ABD3LMK0_EUCGL</name>